<feature type="transmembrane region" description="Helical" evidence="9">
    <location>
        <begin position="314"/>
        <end position="333"/>
    </location>
</feature>
<feature type="binding site" evidence="7">
    <location>
        <position position="172"/>
    </location>
    <ligand>
        <name>Mg(2+)</name>
        <dbReference type="ChEBI" id="CHEBI:18420"/>
    </ligand>
</feature>
<feature type="transmembrane region" description="Helical" evidence="9">
    <location>
        <begin position="6"/>
        <end position="27"/>
    </location>
</feature>
<accession>A0A517S9Q1</accession>
<evidence type="ECO:0000256" key="4">
    <source>
        <dbReference type="ARBA" id="ARBA00022692"/>
    </source>
</evidence>
<organism evidence="10 11">
    <name type="scientific">Caulifigura coniformis</name>
    <dbReference type="NCBI Taxonomy" id="2527983"/>
    <lineage>
        <taxon>Bacteria</taxon>
        <taxon>Pseudomonadati</taxon>
        <taxon>Planctomycetota</taxon>
        <taxon>Planctomycetia</taxon>
        <taxon>Planctomycetales</taxon>
        <taxon>Planctomycetaceae</taxon>
        <taxon>Caulifigura</taxon>
    </lineage>
</organism>
<dbReference type="KEGG" id="ccos:Pan44_08700"/>
<evidence type="ECO:0000256" key="9">
    <source>
        <dbReference type="SAM" id="Phobius"/>
    </source>
</evidence>
<evidence type="ECO:0000256" key="1">
    <source>
        <dbReference type="ARBA" id="ARBA00004651"/>
    </source>
</evidence>
<feature type="transmembrane region" description="Helical" evidence="9">
    <location>
        <begin position="128"/>
        <end position="148"/>
    </location>
</feature>
<comment type="cofactor">
    <cofactor evidence="7">
        <name>Mg(2+)</name>
        <dbReference type="ChEBI" id="CHEBI:18420"/>
    </cofactor>
</comment>
<keyword evidence="11" id="KW-1185">Reference proteome</keyword>
<feature type="transmembrane region" description="Helical" evidence="9">
    <location>
        <begin position="236"/>
        <end position="254"/>
    </location>
</feature>
<protein>
    <submittedName>
        <fullName evidence="10">WecA-like glycosyltransferase</fullName>
        <ecNumber evidence="10">2.7.8.33</ecNumber>
    </submittedName>
</protein>
<keyword evidence="6 9" id="KW-0472">Membrane</keyword>
<dbReference type="Proteomes" id="UP000315700">
    <property type="component" value="Chromosome"/>
</dbReference>
<dbReference type="GO" id="GO:0046872">
    <property type="term" value="F:metal ion binding"/>
    <property type="evidence" value="ECO:0007669"/>
    <property type="project" value="UniProtKB-KW"/>
</dbReference>
<dbReference type="PANTHER" id="PTHR22926:SF3">
    <property type="entry name" value="UNDECAPRENYL-PHOSPHATE ALPHA-N-ACETYLGLUCOSAMINYL 1-PHOSPHATE TRANSFERASE"/>
    <property type="match status" value="1"/>
</dbReference>
<dbReference type="EC" id="2.7.8.33" evidence="10"/>
<dbReference type="GO" id="GO:0036380">
    <property type="term" value="F:UDP-N-acetylglucosamine-undecaprenyl-phosphate N-acetylglucosaminephosphotransferase activity"/>
    <property type="evidence" value="ECO:0007669"/>
    <property type="project" value="UniProtKB-EC"/>
</dbReference>
<dbReference type="InterPro" id="IPR000715">
    <property type="entry name" value="Glycosyl_transferase_4"/>
</dbReference>
<keyword evidence="7" id="KW-0460">Magnesium</keyword>
<keyword evidence="3 10" id="KW-0808">Transferase</keyword>
<feature type="binding site" evidence="7">
    <location>
        <position position="235"/>
    </location>
    <ligand>
        <name>Mg(2+)</name>
        <dbReference type="ChEBI" id="CHEBI:18420"/>
    </ligand>
</feature>
<dbReference type="GO" id="GO:0044038">
    <property type="term" value="P:cell wall macromolecule biosynthetic process"/>
    <property type="evidence" value="ECO:0007669"/>
    <property type="project" value="TreeGrafter"/>
</dbReference>
<reference evidence="10 11" key="1">
    <citation type="submission" date="2019-02" db="EMBL/GenBank/DDBJ databases">
        <title>Deep-cultivation of Planctomycetes and their phenomic and genomic characterization uncovers novel biology.</title>
        <authorList>
            <person name="Wiegand S."/>
            <person name="Jogler M."/>
            <person name="Boedeker C."/>
            <person name="Pinto D."/>
            <person name="Vollmers J."/>
            <person name="Rivas-Marin E."/>
            <person name="Kohn T."/>
            <person name="Peeters S.H."/>
            <person name="Heuer A."/>
            <person name="Rast P."/>
            <person name="Oberbeckmann S."/>
            <person name="Bunk B."/>
            <person name="Jeske O."/>
            <person name="Meyerdierks A."/>
            <person name="Storesund J.E."/>
            <person name="Kallscheuer N."/>
            <person name="Luecker S."/>
            <person name="Lage O.M."/>
            <person name="Pohl T."/>
            <person name="Merkel B.J."/>
            <person name="Hornburger P."/>
            <person name="Mueller R.-W."/>
            <person name="Bruemmer F."/>
            <person name="Labrenz M."/>
            <person name="Spormann A.M."/>
            <person name="Op den Camp H."/>
            <person name="Overmann J."/>
            <person name="Amann R."/>
            <person name="Jetten M.S.M."/>
            <person name="Mascher T."/>
            <person name="Medema M.H."/>
            <person name="Devos D.P."/>
            <person name="Kaster A.-K."/>
            <person name="Ovreas L."/>
            <person name="Rohde M."/>
            <person name="Galperin M.Y."/>
            <person name="Jogler C."/>
        </authorList>
    </citation>
    <scope>NUCLEOTIDE SEQUENCE [LARGE SCALE GENOMIC DNA]</scope>
    <source>
        <strain evidence="10 11">Pan44</strain>
    </source>
</reference>
<dbReference type="AlphaFoldDB" id="A0A517S9Q1"/>
<evidence type="ECO:0000256" key="2">
    <source>
        <dbReference type="ARBA" id="ARBA00022475"/>
    </source>
</evidence>
<dbReference type="GO" id="GO:0071555">
    <property type="term" value="P:cell wall organization"/>
    <property type="evidence" value="ECO:0007669"/>
    <property type="project" value="TreeGrafter"/>
</dbReference>
<sequence>MLIFVLACFLTAFVISAGATALMRVIAPKLGLIDRPAARKVHTTPTPLGGGVGIVCGFVVTMSLATLAVWLLARDTTPPEWLPKSLQPHLAGVLQRAPQLWGLLVAGVVLAVMGLWDDFRGLSWKARLAVQFGLAIALVFAGGIQATVFVSQPWVGQLLTVLWIVVLINSFNFLDNMDALSSGIGLIASLMFATVMLGMVSEPRWFVGGALLALAGSLAGFLCHNWPPAQIFMGDAGSTFIGLNLACLTVLGTFYDEKLGSQHVMLAPLCVLAIPLYDITSVILIRLREGRSPFQPDKKHFSHRLTEMGMTKRNAVLVVHLTTITTGLGALLLYRVSDWIGAAIVTALVLCLLAVVAILETVGRSSSNGETAIKTPPAPLPQDAKT</sequence>
<evidence type="ECO:0000256" key="7">
    <source>
        <dbReference type="PIRSR" id="PIRSR600715-1"/>
    </source>
</evidence>
<keyword evidence="2" id="KW-1003">Cell membrane</keyword>
<keyword evidence="4 9" id="KW-0812">Transmembrane</keyword>
<evidence type="ECO:0000256" key="3">
    <source>
        <dbReference type="ARBA" id="ARBA00022679"/>
    </source>
</evidence>
<gene>
    <name evidence="10" type="ORF">Pan44_08700</name>
</gene>
<dbReference type="GO" id="GO:0009103">
    <property type="term" value="P:lipopolysaccharide biosynthetic process"/>
    <property type="evidence" value="ECO:0007669"/>
    <property type="project" value="TreeGrafter"/>
</dbReference>
<evidence type="ECO:0000256" key="5">
    <source>
        <dbReference type="ARBA" id="ARBA00022989"/>
    </source>
</evidence>
<dbReference type="InParanoid" id="A0A517S9Q1"/>
<evidence type="ECO:0000313" key="11">
    <source>
        <dbReference type="Proteomes" id="UP000315700"/>
    </source>
</evidence>
<feature type="region of interest" description="Disordered" evidence="8">
    <location>
        <begin position="367"/>
        <end position="386"/>
    </location>
</feature>
<feature type="transmembrane region" description="Helical" evidence="9">
    <location>
        <begin position="48"/>
        <end position="73"/>
    </location>
</feature>
<feature type="transmembrane region" description="Helical" evidence="9">
    <location>
        <begin position="266"/>
        <end position="285"/>
    </location>
</feature>
<name>A0A517S9Q1_9PLAN</name>
<evidence type="ECO:0000256" key="6">
    <source>
        <dbReference type="ARBA" id="ARBA00023136"/>
    </source>
</evidence>
<feature type="transmembrane region" description="Helical" evidence="9">
    <location>
        <begin position="339"/>
        <end position="359"/>
    </location>
</feature>
<comment type="subcellular location">
    <subcellularLocation>
        <location evidence="1">Cell membrane</location>
        <topology evidence="1">Multi-pass membrane protein</topology>
    </subcellularLocation>
</comment>
<dbReference type="Pfam" id="PF00953">
    <property type="entry name" value="Glycos_transf_4"/>
    <property type="match status" value="1"/>
</dbReference>
<dbReference type="CDD" id="cd06853">
    <property type="entry name" value="GT_WecA_like"/>
    <property type="match status" value="1"/>
</dbReference>
<dbReference type="FunCoup" id="A0A517S9Q1">
    <property type="interactions" value="223"/>
</dbReference>
<dbReference type="GO" id="GO:0005886">
    <property type="term" value="C:plasma membrane"/>
    <property type="evidence" value="ECO:0007669"/>
    <property type="project" value="UniProtKB-SubCell"/>
</dbReference>
<evidence type="ECO:0000313" key="10">
    <source>
        <dbReference type="EMBL" id="QDT52857.1"/>
    </source>
</evidence>
<feature type="transmembrane region" description="Helical" evidence="9">
    <location>
        <begin position="205"/>
        <end position="224"/>
    </location>
</feature>
<dbReference type="PANTHER" id="PTHR22926">
    <property type="entry name" value="PHOSPHO-N-ACETYLMURAMOYL-PENTAPEPTIDE-TRANSFERASE"/>
    <property type="match status" value="1"/>
</dbReference>
<feature type="transmembrane region" description="Helical" evidence="9">
    <location>
        <begin position="154"/>
        <end position="172"/>
    </location>
</feature>
<keyword evidence="5 9" id="KW-1133">Transmembrane helix</keyword>
<dbReference type="EMBL" id="CP036271">
    <property type="protein sequence ID" value="QDT52857.1"/>
    <property type="molecule type" value="Genomic_DNA"/>
</dbReference>
<dbReference type="RefSeq" id="WP_231754222.1">
    <property type="nucleotide sequence ID" value="NZ_CP036271.1"/>
</dbReference>
<feature type="transmembrane region" description="Helical" evidence="9">
    <location>
        <begin position="179"/>
        <end position="199"/>
    </location>
</feature>
<evidence type="ECO:0000256" key="8">
    <source>
        <dbReference type="SAM" id="MobiDB-lite"/>
    </source>
</evidence>
<keyword evidence="7" id="KW-0479">Metal-binding</keyword>
<feature type="transmembrane region" description="Helical" evidence="9">
    <location>
        <begin position="93"/>
        <end position="116"/>
    </location>
</feature>
<proteinExistence type="predicted"/>